<comment type="caution">
    <text evidence="1">The sequence shown here is derived from an EMBL/GenBank/DDBJ whole genome shotgun (WGS) entry which is preliminary data.</text>
</comment>
<name>A0A7J8AMI8_MYOMY</name>
<gene>
    <name evidence="1" type="ORF">mMyoMyo1_007829</name>
</gene>
<keyword evidence="2" id="KW-1185">Reference proteome</keyword>
<sequence>MLKYFHVQCEVSHLLAIQLFCKRNSVIAELLLHTPHAPCCCTHTQQPSSSVLTPHLLSNVSSCLCCFPYCMYIVIQNYIVCYFFSLIRISDLQDQGFVLSLVIIHCCITPPSIPTAVFDT</sequence>
<dbReference type="EMBL" id="JABWUV010000001">
    <property type="protein sequence ID" value="KAF6387320.1"/>
    <property type="molecule type" value="Genomic_DNA"/>
</dbReference>
<accession>A0A7J8AMI8</accession>
<protein>
    <submittedName>
        <fullName evidence="1">Uncharacterized protein</fullName>
    </submittedName>
</protein>
<reference evidence="1 2" key="1">
    <citation type="journal article" date="2020" name="Nature">
        <title>Six reference-quality genomes reveal evolution of bat adaptations.</title>
        <authorList>
            <person name="Jebb D."/>
            <person name="Huang Z."/>
            <person name="Pippel M."/>
            <person name="Hughes G.M."/>
            <person name="Lavrichenko K."/>
            <person name="Devanna P."/>
            <person name="Winkler S."/>
            <person name="Jermiin L.S."/>
            <person name="Skirmuntt E.C."/>
            <person name="Katzourakis A."/>
            <person name="Burkitt-Gray L."/>
            <person name="Ray D.A."/>
            <person name="Sullivan K.A.M."/>
            <person name="Roscito J.G."/>
            <person name="Kirilenko B.M."/>
            <person name="Davalos L.M."/>
            <person name="Corthals A.P."/>
            <person name="Power M.L."/>
            <person name="Jones G."/>
            <person name="Ransome R.D."/>
            <person name="Dechmann D.K.N."/>
            <person name="Locatelli A.G."/>
            <person name="Puechmaille S.J."/>
            <person name="Fedrigo O."/>
            <person name="Jarvis E.D."/>
            <person name="Hiller M."/>
            <person name="Vernes S.C."/>
            <person name="Myers E.W."/>
            <person name="Teeling E.C."/>
        </authorList>
    </citation>
    <scope>NUCLEOTIDE SEQUENCE [LARGE SCALE GENOMIC DNA]</scope>
    <source>
        <strain evidence="1">MMyoMyo1</strain>
        <tissue evidence="1">Flight muscle</tissue>
    </source>
</reference>
<proteinExistence type="predicted"/>
<dbReference type="AlphaFoldDB" id="A0A7J8AMI8"/>
<organism evidence="1 2">
    <name type="scientific">Myotis myotis</name>
    <name type="common">Greater mouse-eared bat</name>
    <name type="synonym">Vespertilio myotis</name>
    <dbReference type="NCBI Taxonomy" id="51298"/>
    <lineage>
        <taxon>Eukaryota</taxon>
        <taxon>Metazoa</taxon>
        <taxon>Chordata</taxon>
        <taxon>Craniata</taxon>
        <taxon>Vertebrata</taxon>
        <taxon>Euteleostomi</taxon>
        <taxon>Mammalia</taxon>
        <taxon>Eutheria</taxon>
        <taxon>Laurasiatheria</taxon>
        <taxon>Chiroptera</taxon>
        <taxon>Yangochiroptera</taxon>
        <taxon>Vespertilionidae</taxon>
        <taxon>Myotis</taxon>
    </lineage>
</organism>
<dbReference type="Proteomes" id="UP000527355">
    <property type="component" value="Unassembled WGS sequence"/>
</dbReference>
<evidence type="ECO:0000313" key="2">
    <source>
        <dbReference type="Proteomes" id="UP000527355"/>
    </source>
</evidence>
<evidence type="ECO:0000313" key="1">
    <source>
        <dbReference type="EMBL" id="KAF6387320.1"/>
    </source>
</evidence>